<reference evidence="5 6" key="1">
    <citation type="submission" date="2016-04" db="EMBL/GenBank/DDBJ databases">
        <authorList>
            <person name="Chen L."/>
            <person name="Zhuang W."/>
            <person name="Wang G."/>
        </authorList>
    </citation>
    <scope>NUCLEOTIDE SEQUENCE [LARGE SCALE GENOMIC DNA]</scope>
    <source>
        <strain evidence="6">GR20</strain>
    </source>
</reference>
<sequence>MKLLLTSNGVSNNSINNALLDLLGKPIAECNALFIPTAIYPHPNGANMAWQAICGKTKSRFCQLGWKSLGVLELTALPSIKKEIWIQDIQAADALLVWGGNVLYLSYWMQQSGLADLLPSLLHKIVYMGMSAGSMVVSTTIGETYSTYPGGSMNALTSENIVFSTPQGEISKFFFTAQGAGLVDFALIPHFENENFPDTSRANAEKWAAKLPIPVYAIDDQTAIKVVDNTIEVISEGRWKLFNF</sequence>
<dbReference type="Pfam" id="PF03575">
    <property type="entry name" value="Peptidase_S51"/>
    <property type="match status" value="1"/>
</dbReference>
<organism evidence="5 6">
    <name type="scientific">Niastella koreensis</name>
    <dbReference type="NCBI Taxonomy" id="354356"/>
    <lineage>
        <taxon>Bacteria</taxon>
        <taxon>Pseudomonadati</taxon>
        <taxon>Bacteroidota</taxon>
        <taxon>Chitinophagia</taxon>
        <taxon>Chitinophagales</taxon>
        <taxon>Chitinophagaceae</taxon>
        <taxon>Niastella</taxon>
    </lineage>
</organism>
<keyword evidence="2" id="KW-0645">Protease</keyword>
<comment type="caution">
    <text evidence="5">The sequence shown here is derived from an EMBL/GenBank/DDBJ whole genome shotgun (WGS) entry which is preliminary data.</text>
</comment>
<proteinExistence type="inferred from homology"/>
<dbReference type="InterPro" id="IPR005320">
    <property type="entry name" value="Peptidase_S51"/>
</dbReference>
<comment type="similarity">
    <text evidence="1">Belongs to the peptidase S51 family.</text>
</comment>
<dbReference type="EMBL" id="LWBO01000007">
    <property type="protein sequence ID" value="OQP50171.1"/>
    <property type="molecule type" value="Genomic_DNA"/>
</dbReference>
<protein>
    <submittedName>
        <fullName evidence="5">Peptidase S51</fullName>
    </submittedName>
</protein>
<evidence type="ECO:0000313" key="6">
    <source>
        <dbReference type="Proteomes" id="UP000192277"/>
    </source>
</evidence>
<keyword evidence="6" id="KW-1185">Reference proteome</keyword>
<evidence type="ECO:0000256" key="4">
    <source>
        <dbReference type="ARBA" id="ARBA00022825"/>
    </source>
</evidence>
<keyword evidence="4" id="KW-0720">Serine protease</keyword>
<name>A0ABX3NZ51_9BACT</name>
<dbReference type="InterPro" id="IPR029062">
    <property type="entry name" value="Class_I_gatase-like"/>
</dbReference>
<dbReference type="PANTHER" id="PTHR20842">
    <property type="entry name" value="PROTEASE S51 ALPHA-ASPARTYL DIPEPTIDASE"/>
    <property type="match status" value="1"/>
</dbReference>
<dbReference type="RefSeq" id="WP_014219494.1">
    <property type="nucleotide sequence ID" value="NZ_LWBO01000007.1"/>
</dbReference>
<evidence type="ECO:0000313" key="5">
    <source>
        <dbReference type="EMBL" id="OQP50171.1"/>
    </source>
</evidence>
<dbReference type="SUPFAM" id="SSF52317">
    <property type="entry name" value="Class I glutamine amidotransferase-like"/>
    <property type="match status" value="1"/>
</dbReference>
<evidence type="ECO:0000256" key="1">
    <source>
        <dbReference type="ARBA" id="ARBA00006534"/>
    </source>
</evidence>
<gene>
    <name evidence="5" type="ORF">A4D02_27460</name>
</gene>
<dbReference type="Proteomes" id="UP000192277">
    <property type="component" value="Unassembled WGS sequence"/>
</dbReference>
<accession>A0ABX3NZ51</accession>
<evidence type="ECO:0000256" key="2">
    <source>
        <dbReference type="ARBA" id="ARBA00022670"/>
    </source>
</evidence>
<dbReference type="PANTHER" id="PTHR20842:SF0">
    <property type="entry name" value="ALPHA-ASPARTYL DIPEPTIDASE"/>
    <property type="match status" value="1"/>
</dbReference>
<evidence type="ECO:0000256" key="3">
    <source>
        <dbReference type="ARBA" id="ARBA00022801"/>
    </source>
</evidence>
<keyword evidence="3" id="KW-0378">Hydrolase</keyword>
<dbReference type="Gene3D" id="3.40.50.880">
    <property type="match status" value="1"/>
</dbReference>